<name>A0A9W6QMU0_9PSEU</name>
<evidence type="ECO:0000313" key="3">
    <source>
        <dbReference type="Proteomes" id="UP001165042"/>
    </source>
</evidence>
<keyword evidence="3" id="KW-1185">Reference proteome</keyword>
<comment type="caution">
    <text evidence="2">The sequence shown here is derived from an EMBL/GenBank/DDBJ whole genome shotgun (WGS) entry which is preliminary data.</text>
</comment>
<sequence>MAHSPTPGHSTEAVTRVHRFPHTRYTVRDARVPIPARAISQPASATPPPGKRDDARRELSQIGWLWVKLKKGGLRLTGWAIA</sequence>
<organism evidence="2 3">
    <name type="scientific">Actinokineospora globicatena</name>
    <dbReference type="NCBI Taxonomy" id="103729"/>
    <lineage>
        <taxon>Bacteria</taxon>
        <taxon>Bacillati</taxon>
        <taxon>Actinomycetota</taxon>
        <taxon>Actinomycetes</taxon>
        <taxon>Pseudonocardiales</taxon>
        <taxon>Pseudonocardiaceae</taxon>
        <taxon>Actinokineospora</taxon>
    </lineage>
</organism>
<dbReference type="EMBL" id="BSSD01000006">
    <property type="protein sequence ID" value="GLW93293.1"/>
    <property type="molecule type" value="Genomic_DNA"/>
</dbReference>
<dbReference type="AlphaFoldDB" id="A0A9W6QMU0"/>
<dbReference type="Proteomes" id="UP001165042">
    <property type="component" value="Unassembled WGS sequence"/>
</dbReference>
<reference evidence="2" key="1">
    <citation type="submission" date="2023-02" db="EMBL/GenBank/DDBJ databases">
        <title>Actinokineospora globicatena NBRC 15670.</title>
        <authorList>
            <person name="Ichikawa N."/>
            <person name="Sato H."/>
            <person name="Tonouchi N."/>
        </authorList>
    </citation>
    <scope>NUCLEOTIDE SEQUENCE</scope>
    <source>
        <strain evidence="2">NBRC 15670</strain>
    </source>
</reference>
<gene>
    <name evidence="2" type="ORF">Aglo03_41090</name>
</gene>
<protein>
    <submittedName>
        <fullName evidence="2">Uncharacterized protein</fullName>
    </submittedName>
</protein>
<feature type="region of interest" description="Disordered" evidence="1">
    <location>
        <begin position="33"/>
        <end position="56"/>
    </location>
</feature>
<accession>A0A9W6QMU0</accession>
<evidence type="ECO:0000313" key="2">
    <source>
        <dbReference type="EMBL" id="GLW93293.1"/>
    </source>
</evidence>
<evidence type="ECO:0000256" key="1">
    <source>
        <dbReference type="SAM" id="MobiDB-lite"/>
    </source>
</evidence>
<proteinExistence type="predicted"/>